<keyword evidence="1" id="KW-0732">Signal</keyword>
<dbReference type="AlphaFoldDB" id="A0A4V1M3X0"/>
<feature type="chain" id="PRO_5020399777" evidence="1">
    <location>
        <begin position="24"/>
        <end position="149"/>
    </location>
</feature>
<gene>
    <name evidence="2" type="ORF">M231_04379</name>
</gene>
<evidence type="ECO:0000313" key="2">
    <source>
        <dbReference type="EMBL" id="RXK38337.1"/>
    </source>
</evidence>
<protein>
    <submittedName>
        <fullName evidence="2">Uncharacterized protein</fullName>
    </submittedName>
</protein>
<comment type="caution">
    <text evidence="2">The sequence shown here is derived from an EMBL/GenBank/DDBJ whole genome shotgun (WGS) entry which is preliminary data.</text>
</comment>
<reference evidence="2 3" key="1">
    <citation type="submission" date="2016-06" db="EMBL/GenBank/DDBJ databases">
        <title>Evolution of pathogenesis and genome organization in the Tremellales.</title>
        <authorList>
            <person name="Cuomo C."/>
            <person name="Litvintseva A."/>
            <person name="Heitman J."/>
            <person name="Chen Y."/>
            <person name="Sun S."/>
            <person name="Springer D."/>
            <person name="Dromer F."/>
            <person name="Young S."/>
            <person name="Zeng Q."/>
            <person name="Chapman S."/>
            <person name="Gujja S."/>
            <person name="Saif S."/>
            <person name="Birren B."/>
        </authorList>
    </citation>
    <scope>NUCLEOTIDE SEQUENCE [LARGE SCALE GENOMIC DNA]</scope>
    <source>
        <strain evidence="2 3">ATCC 28783</strain>
    </source>
</reference>
<accession>A0A4V1M3X0</accession>
<dbReference type="EMBL" id="SDIL01000049">
    <property type="protein sequence ID" value="RXK38337.1"/>
    <property type="molecule type" value="Genomic_DNA"/>
</dbReference>
<proteinExistence type="predicted"/>
<evidence type="ECO:0000256" key="1">
    <source>
        <dbReference type="SAM" id="SignalP"/>
    </source>
</evidence>
<organism evidence="2 3">
    <name type="scientific">Tremella mesenterica</name>
    <name type="common">Jelly fungus</name>
    <dbReference type="NCBI Taxonomy" id="5217"/>
    <lineage>
        <taxon>Eukaryota</taxon>
        <taxon>Fungi</taxon>
        <taxon>Dikarya</taxon>
        <taxon>Basidiomycota</taxon>
        <taxon>Agaricomycotina</taxon>
        <taxon>Tremellomycetes</taxon>
        <taxon>Tremellales</taxon>
        <taxon>Tremellaceae</taxon>
        <taxon>Tremella</taxon>
    </lineage>
</organism>
<dbReference type="InterPro" id="IPR045469">
    <property type="entry name" value="Nis1"/>
</dbReference>
<evidence type="ECO:0000313" key="3">
    <source>
        <dbReference type="Proteomes" id="UP000289152"/>
    </source>
</evidence>
<dbReference type="VEuPathDB" id="FungiDB:TREMEDRAFT_62443"/>
<sequence>MLFFSLTWLFIPALLLTLKPVLAIPGLVTGFTTPAIAVEGTPFTATVSYQGSPVAAHTFAIAWVITDQIIAHGKVVGDLIAYSDLHALDNYQPKQGFELTIERIVPAGKTVLIAAVFSQVVVLNGPILVEEFYQNLTVVRTGPIKPSSA</sequence>
<dbReference type="Pfam" id="PF19271">
    <property type="entry name" value="Nis1"/>
    <property type="match status" value="1"/>
</dbReference>
<feature type="signal peptide" evidence="1">
    <location>
        <begin position="1"/>
        <end position="23"/>
    </location>
</feature>
<name>A0A4V1M3X0_TREME</name>
<dbReference type="Proteomes" id="UP000289152">
    <property type="component" value="Unassembled WGS sequence"/>
</dbReference>
<keyword evidence="3" id="KW-1185">Reference proteome</keyword>
<dbReference type="InParanoid" id="A0A4V1M3X0"/>